<dbReference type="InterPro" id="IPR000408">
    <property type="entry name" value="Reg_chr_condens"/>
</dbReference>
<dbReference type="PANTHER" id="PTHR45982">
    <property type="entry name" value="REGULATOR OF CHROMOSOME CONDENSATION"/>
    <property type="match status" value="1"/>
</dbReference>
<reference evidence="2 3" key="1">
    <citation type="journal article" date="2018" name="BMC Genomics">
        <title>Comparative genome analyses reveal sequence features reflecting distinct modes of host-adaptation between dicot and monocot powdery mildew.</title>
        <authorList>
            <person name="Wu Y."/>
            <person name="Ma X."/>
            <person name="Pan Z."/>
            <person name="Kale S.D."/>
            <person name="Song Y."/>
            <person name="King H."/>
            <person name="Zhang Q."/>
            <person name="Presley C."/>
            <person name="Deng X."/>
            <person name="Wei C.I."/>
            <person name="Xiao S."/>
        </authorList>
    </citation>
    <scope>NUCLEOTIDE SEQUENCE [LARGE SCALE GENOMIC DNA]</scope>
    <source>
        <strain evidence="2">UMSG3</strain>
    </source>
</reference>
<dbReference type="PROSITE" id="PS50012">
    <property type="entry name" value="RCC1_3"/>
    <property type="match status" value="3"/>
</dbReference>
<feature type="repeat" description="RCC1" evidence="1">
    <location>
        <begin position="214"/>
        <end position="262"/>
    </location>
</feature>
<name>A0A420J1T1_9PEZI</name>
<organism evidence="2 3">
    <name type="scientific">Golovinomyces cichoracearum</name>
    <dbReference type="NCBI Taxonomy" id="62708"/>
    <lineage>
        <taxon>Eukaryota</taxon>
        <taxon>Fungi</taxon>
        <taxon>Dikarya</taxon>
        <taxon>Ascomycota</taxon>
        <taxon>Pezizomycotina</taxon>
        <taxon>Leotiomycetes</taxon>
        <taxon>Erysiphales</taxon>
        <taxon>Erysiphaceae</taxon>
        <taxon>Golovinomyces</taxon>
    </lineage>
</organism>
<feature type="repeat" description="RCC1" evidence="1">
    <location>
        <begin position="156"/>
        <end position="213"/>
    </location>
</feature>
<proteinExistence type="predicted"/>
<dbReference type="InterPro" id="IPR051553">
    <property type="entry name" value="Ran_GTPase-activating"/>
</dbReference>
<evidence type="ECO:0000313" key="2">
    <source>
        <dbReference type="EMBL" id="RKF80777.1"/>
    </source>
</evidence>
<comment type="caution">
    <text evidence="2">The sequence shown here is derived from an EMBL/GenBank/DDBJ whole genome shotgun (WGS) entry which is preliminary data.</text>
</comment>
<dbReference type="SUPFAM" id="SSF50985">
    <property type="entry name" value="RCC1/BLIP-II"/>
    <property type="match status" value="1"/>
</dbReference>
<accession>A0A420J1T1</accession>
<keyword evidence="2" id="KW-0418">Kinase</keyword>
<evidence type="ECO:0000256" key="1">
    <source>
        <dbReference type="PROSITE-ProRule" id="PRU00235"/>
    </source>
</evidence>
<gene>
    <name evidence="2" type="ORF">GcM3_042032</name>
</gene>
<dbReference type="InterPro" id="IPR009091">
    <property type="entry name" value="RCC1/BLIP-II"/>
</dbReference>
<feature type="repeat" description="RCC1" evidence="1">
    <location>
        <begin position="263"/>
        <end position="314"/>
    </location>
</feature>
<keyword evidence="3" id="KW-1185">Reference proteome</keyword>
<dbReference type="AlphaFoldDB" id="A0A420J1T1"/>
<dbReference type="Gene3D" id="2.130.10.30">
    <property type="entry name" value="Regulator of chromosome condensation 1/beta-lactamase-inhibitor protein II"/>
    <property type="match status" value="1"/>
</dbReference>
<keyword evidence="2" id="KW-0808">Transferase</keyword>
<sequence>MKIWVSGFNAWGQLDMFDEKAQNQVFPDDLQTFQIFTQSDKLDILWTAITANLIEESGKILVAGCPDELVTILFQKPALCSSMAVAGNDKIVGRCIIDTLLKIYTLIGIAIENGALRTFDSLQNFRSSNGKLIENCQEFTHVVANQTSFTALSSTGDVWTWGDPRYSACLGREILCESSASIPCLVESLRYLPTGPIKKISSGGYMTAALTEGNDLYVWGGHPGQPGILDSLASDPMPINIEGADIIDIAVGFDHILALTLERRLYTIGFGNHGQLGVNSKQQCQWKEVMLFPKKGQHIIKVHAGYKTSFVVTR</sequence>
<evidence type="ECO:0000313" key="3">
    <source>
        <dbReference type="Proteomes" id="UP000283383"/>
    </source>
</evidence>
<dbReference type="Proteomes" id="UP000283383">
    <property type="component" value="Unassembled WGS sequence"/>
</dbReference>
<dbReference type="Pfam" id="PF00415">
    <property type="entry name" value="RCC1"/>
    <property type="match status" value="1"/>
</dbReference>
<dbReference type="EMBL" id="MCBQ01004247">
    <property type="protein sequence ID" value="RKF80777.1"/>
    <property type="molecule type" value="Genomic_DNA"/>
</dbReference>
<protein>
    <submittedName>
        <fullName evidence="2">Putative serine threonine-protein kinase nek9</fullName>
    </submittedName>
</protein>
<dbReference type="PANTHER" id="PTHR45982:SF1">
    <property type="entry name" value="REGULATOR OF CHROMOSOME CONDENSATION"/>
    <property type="match status" value="1"/>
</dbReference>
<dbReference type="Pfam" id="PF13540">
    <property type="entry name" value="RCC1_2"/>
    <property type="match status" value="1"/>
</dbReference>
<dbReference type="STRING" id="62708.A0A420J1T1"/>
<dbReference type="GO" id="GO:0016301">
    <property type="term" value="F:kinase activity"/>
    <property type="evidence" value="ECO:0007669"/>
    <property type="project" value="UniProtKB-KW"/>
</dbReference>